<dbReference type="AlphaFoldDB" id="A0A2A5T5P3"/>
<reference evidence="2" key="1">
    <citation type="submission" date="2017-04" db="EMBL/GenBank/DDBJ databases">
        <title>Genome evolution of the luminous symbionts of deep sea anglerfish.</title>
        <authorList>
            <person name="Hendry T.A."/>
        </authorList>
    </citation>
    <scope>NUCLEOTIDE SEQUENCE [LARGE SCALE GENOMIC DNA]</scope>
</reference>
<gene>
    <name evidence="1" type="ORF">BTN49_0416</name>
</gene>
<comment type="caution">
    <text evidence="1">The sequence shown here is derived from an EMBL/GenBank/DDBJ whole genome shotgun (WGS) entry which is preliminary data.</text>
</comment>
<evidence type="ECO:0008006" key="3">
    <source>
        <dbReference type="Google" id="ProtNLM"/>
    </source>
</evidence>
<evidence type="ECO:0000313" key="1">
    <source>
        <dbReference type="EMBL" id="PCS23448.1"/>
    </source>
</evidence>
<keyword evidence="2" id="KW-1185">Reference proteome</keyword>
<dbReference type="Proteomes" id="UP000219020">
    <property type="component" value="Unassembled WGS sequence"/>
</dbReference>
<evidence type="ECO:0000313" key="2">
    <source>
        <dbReference type="Proteomes" id="UP000219020"/>
    </source>
</evidence>
<name>A0A2A5T5P3_9GAMM</name>
<organism evidence="1 2">
    <name type="scientific">Candidatus Enterovibrio escicola</name>
    <dbReference type="NCBI Taxonomy" id="1927127"/>
    <lineage>
        <taxon>Bacteria</taxon>
        <taxon>Pseudomonadati</taxon>
        <taxon>Pseudomonadota</taxon>
        <taxon>Gammaproteobacteria</taxon>
        <taxon>Vibrionales</taxon>
        <taxon>Vibrionaceae</taxon>
        <taxon>Enterovibrio</taxon>
    </lineage>
</organism>
<sequence>MDDRKLISEMTDEFWGVSTEINFISMVHWSGNLQTSE</sequence>
<protein>
    <recommendedName>
        <fullName evidence="3">Mobile element protein</fullName>
    </recommendedName>
</protein>
<proteinExistence type="predicted"/>
<accession>A0A2A5T5P3</accession>
<dbReference type="EMBL" id="NBYY01000009">
    <property type="protein sequence ID" value="PCS23448.1"/>
    <property type="molecule type" value="Genomic_DNA"/>
</dbReference>